<feature type="transmembrane region" description="Helical" evidence="5">
    <location>
        <begin position="253"/>
        <end position="273"/>
    </location>
</feature>
<dbReference type="Pfam" id="PF00654">
    <property type="entry name" value="Voltage_CLC"/>
    <property type="match status" value="1"/>
</dbReference>
<dbReference type="PANTHER" id="PTHR43427">
    <property type="entry name" value="CHLORIDE CHANNEL PROTEIN CLC-E"/>
    <property type="match status" value="1"/>
</dbReference>
<feature type="transmembrane region" description="Helical" evidence="5">
    <location>
        <begin position="217"/>
        <end position="241"/>
    </location>
</feature>
<keyword evidence="7" id="KW-1185">Reference proteome</keyword>
<feature type="transmembrane region" description="Helical" evidence="5">
    <location>
        <begin position="316"/>
        <end position="334"/>
    </location>
</feature>
<feature type="transmembrane region" description="Helical" evidence="5">
    <location>
        <begin position="293"/>
        <end position="311"/>
    </location>
</feature>
<dbReference type="GO" id="GO:0015108">
    <property type="term" value="F:chloride transmembrane transporter activity"/>
    <property type="evidence" value="ECO:0007669"/>
    <property type="project" value="InterPro"/>
</dbReference>
<evidence type="ECO:0000313" key="6">
    <source>
        <dbReference type="EMBL" id="MCC2127119.1"/>
    </source>
</evidence>
<feature type="transmembrane region" description="Helical" evidence="5">
    <location>
        <begin position="52"/>
        <end position="70"/>
    </location>
</feature>
<dbReference type="Proteomes" id="UP001198220">
    <property type="component" value="Unassembled WGS sequence"/>
</dbReference>
<dbReference type="EMBL" id="JAJEPS010000015">
    <property type="protein sequence ID" value="MCC2127119.1"/>
    <property type="molecule type" value="Genomic_DNA"/>
</dbReference>
<dbReference type="PANTHER" id="PTHR43427:SF12">
    <property type="entry name" value="CHLORIDE TRANSPORTER"/>
    <property type="match status" value="1"/>
</dbReference>
<dbReference type="Gene3D" id="1.10.3080.10">
    <property type="entry name" value="Clc chloride channel"/>
    <property type="match status" value="1"/>
</dbReference>
<comment type="caution">
    <text evidence="6">The sequence shown here is derived from an EMBL/GenBank/DDBJ whole genome shotgun (WGS) entry which is preliminary data.</text>
</comment>
<sequence>MKELIQKCFGRCSLLIRWVLVAGPTGVILGIFGGLFGRSITEVTAFRNGHPWMLYLLPAAGLLIVAIYKLDPYKTGTNKVLEGVQSDTYVPLRMAPLIVIATVLTHACGGSAGREGAALQLGGSIGGTLGKWMKFDEYDHKLMIMCGMSAGFSALFGTPLTATIFAMEVISVGIMQYAALVPCAMASLIAHQVALMVGAGSEQFDILNIPVFNLKTAVLTVLLGFLCGGVSILFCTVLHRTEHWYKEMIPNEWVRIVAGALLVIVMAKLLNTTDYLGTGMNVVERALDGETEAAAFLLKIVFTAVTLGCGFRGGEIVPTLFVGATFGCLFGQLTGLSPSMAAACGMAAVFCGVTNCPISSMLLSFELFGFDFMPFILLTVGISYLESGYYGLYHSQKILYSKTKLQFINTHTKE</sequence>
<keyword evidence="3 5" id="KW-1133">Transmembrane helix</keyword>
<dbReference type="RefSeq" id="WP_118770103.1">
    <property type="nucleotide sequence ID" value="NZ_JAJEPS010000015.1"/>
</dbReference>
<name>A0AAE3A7Z4_9FIRM</name>
<dbReference type="InterPro" id="IPR050368">
    <property type="entry name" value="ClC-type_chloride_channel"/>
</dbReference>
<keyword evidence="4 5" id="KW-0472">Membrane</keyword>
<feature type="transmembrane region" description="Helical" evidence="5">
    <location>
        <begin position="142"/>
        <end position="165"/>
    </location>
</feature>
<evidence type="ECO:0000256" key="5">
    <source>
        <dbReference type="SAM" id="Phobius"/>
    </source>
</evidence>
<evidence type="ECO:0000256" key="1">
    <source>
        <dbReference type="ARBA" id="ARBA00004141"/>
    </source>
</evidence>
<organism evidence="6 7">
    <name type="scientific">Hominiventricola filiformis</name>
    <dbReference type="NCBI Taxonomy" id="2885352"/>
    <lineage>
        <taxon>Bacteria</taxon>
        <taxon>Bacillati</taxon>
        <taxon>Bacillota</taxon>
        <taxon>Clostridia</taxon>
        <taxon>Lachnospirales</taxon>
        <taxon>Lachnospiraceae</taxon>
        <taxon>Hominiventricola</taxon>
    </lineage>
</organism>
<dbReference type="PRINTS" id="PR00762">
    <property type="entry name" value="CLCHANNEL"/>
</dbReference>
<feature type="transmembrane region" description="Helical" evidence="5">
    <location>
        <begin position="12"/>
        <end position="32"/>
    </location>
</feature>
<dbReference type="AlphaFoldDB" id="A0AAE3A7Z4"/>
<keyword evidence="2 5" id="KW-0812">Transmembrane</keyword>
<dbReference type="SUPFAM" id="SSF81340">
    <property type="entry name" value="Clc chloride channel"/>
    <property type="match status" value="1"/>
</dbReference>
<proteinExistence type="predicted"/>
<evidence type="ECO:0000256" key="3">
    <source>
        <dbReference type="ARBA" id="ARBA00022989"/>
    </source>
</evidence>
<gene>
    <name evidence="6" type="ORF">LKD36_13175</name>
</gene>
<accession>A0AAE3A7Z4</accession>
<dbReference type="GO" id="GO:0016020">
    <property type="term" value="C:membrane"/>
    <property type="evidence" value="ECO:0007669"/>
    <property type="project" value="UniProtKB-SubCell"/>
</dbReference>
<comment type="subcellular location">
    <subcellularLocation>
        <location evidence="1">Membrane</location>
        <topology evidence="1">Multi-pass membrane protein</topology>
    </subcellularLocation>
</comment>
<evidence type="ECO:0000256" key="2">
    <source>
        <dbReference type="ARBA" id="ARBA00022692"/>
    </source>
</evidence>
<dbReference type="InterPro" id="IPR014743">
    <property type="entry name" value="Cl-channel_core"/>
</dbReference>
<feature type="transmembrane region" description="Helical" evidence="5">
    <location>
        <begin position="177"/>
        <end position="197"/>
    </location>
</feature>
<dbReference type="InterPro" id="IPR001807">
    <property type="entry name" value="ClC"/>
</dbReference>
<reference evidence="6 7" key="1">
    <citation type="submission" date="2021-10" db="EMBL/GenBank/DDBJ databases">
        <title>Anaerobic single-cell dispensing facilitates the cultivation of human gut bacteria.</title>
        <authorList>
            <person name="Afrizal A."/>
        </authorList>
    </citation>
    <scope>NUCLEOTIDE SEQUENCE [LARGE SCALE GENOMIC DNA]</scope>
    <source>
        <strain evidence="6 7">CLA-AA-H276</strain>
    </source>
</reference>
<evidence type="ECO:0000256" key="4">
    <source>
        <dbReference type="ARBA" id="ARBA00023136"/>
    </source>
</evidence>
<evidence type="ECO:0000313" key="7">
    <source>
        <dbReference type="Proteomes" id="UP001198220"/>
    </source>
</evidence>
<protein>
    <submittedName>
        <fullName evidence="6">Chloride channel protein</fullName>
    </submittedName>
</protein>
<feature type="transmembrane region" description="Helical" evidence="5">
    <location>
        <begin position="365"/>
        <end position="385"/>
    </location>
</feature>
<feature type="transmembrane region" description="Helical" evidence="5">
    <location>
        <begin position="90"/>
        <end position="112"/>
    </location>
</feature>